<evidence type="ECO:0000313" key="2">
    <source>
        <dbReference type="EMBL" id="KFG90004.1"/>
    </source>
</evidence>
<dbReference type="STRING" id="76947.GCA_002080435_01067"/>
<comment type="caution">
    <text evidence="2">The sequence shown here is derived from an EMBL/GenBank/DDBJ whole genome shotgun (WGS) entry which is preliminary data.</text>
</comment>
<dbReference type="AlphaFoldDB" id="A0A086P9D6"/>
<dbReference type="EMBL" id="JFZA02000017">
    <property type="protein sequence ID" value="KFG90004.1"/>
    <property type="molecule type" value="Genomic_DNA"/>
</dbReference>
<name>A0A086P9D6_SPHHM</name>
<dbReference type="Proteomes" id="UP000024284">
    <property type="component" value="Unassembled WGS sequence"/>
</dbReference>
<reference evidence="2" key="1">
    <citation type="submission" date="2014-08" db="EMBL/GenBank/DDBJ databases">
        <title>Draft genome sequences of Sphingobium herbicidovorans.</title>
        <authorList>
            <person name="Gan H.M."/>
            <person name="Gan H.Y."/>
            <person name="Savka M.A."/>
        </authorList>
    </citation>
    <scope>NUCLEOTIDE SEQUENCE [LARGE SCALE GENOMIC DNA]</scope>
    <source>
        <strain evidence="2">NBRC 16415</strain>
    </source>
</reference>
<evidence type="ECO:0000259" key="1">
    <source>
        <dbReference type="Pfam" id="PF01656"/>
    </source>
</evidence>
<sequence>MPLILCHSPKGGTGTSFIAAHLSMHLARQGHDVAALDFTYQDTLKLFFGLLPTQALAEFHGGGSALAVAGVELFSAYRLSREPDFTEALRRGQSPFNDGKIYIADVAAGDRETKDLLLPHAQLHVCTLLPQPVSLAALTKVAAGTPTIELPNTAYILNQLDDTHRFSRHTHIFLRELVGDQLVGTVRRDEAVNEAAAMFEPISKYAPASAALADIRTVAGQIEARIGLNANVEQLS</sequence>
<evidence type="ECO:0000313" key="3">
    <source>
        <dbReference type="Proteomes" id="UP000024284"/>
    </source>
</evidence>
<accession>A0A086P9D6</accession>
<dbReference type="InterPro" id="IPR027417">
    <property type="entry name" value="P-loop_NTPase"/>
</dbReference>
<dbReference type="Pfam" id="PF01656">
    <property type="entry name" value="CbiA"/>
    <property type="match status" value="1"/>
</dbReference>
<dbReference type="PATRIC" id="fig|1219045.3.peg.2219"/>
<proteinExistence type="predicted"/>
<dbReference type="eggNOG" id="COG1192">
    <property type="taxonomic scope" value="Bacteria"/>
</dbReference>
<protein>
    <submittedName>
        <fullName evidence="2">YhjQ protein</fullName>
    </submittedName>
</protein>
<dbReference type="RefSeq" id="WP_037465893.1">
    <property type="nucleotide sequence ID" value="NZ_BCZD01000030.1"/>
</dbReference>
<dbReference type="SUPFAM" id="SSF52540">
    <property type="entry name" value="P-loop containing nucleoside triphosphate hydrolases"/>
    <property type="match status" value="1"/>
</dbReference>
<dbReference type="Gene3D" id="3.40.50.300">
    <property type="entry name" value="P-loop containing nucleotide triphosphate hydrolases"/>
    <property type="match status" value="1"/>
</dbReference>
<dbReference type="OrthoDB" id="5288747at2"/>
<gene>
    <name evidence="2" type="ORF">BV98_002177</name>
</gene>
<dbReference type="InterPro" id="IPR002586">
    <property type="entry name" value="CobQ/CobB/MinD/ParA_Nub-bd_dom"/>
</dbReference>
<feature type="domain" description="CobQ/CobB/MinD/ParA nucleotide binding" evidence="1">
    <location>
        <begin position="7"/>
        <end position="201"/>
    </location>
</feature>
<keyword evidence="3" id="KW-1185">Reference proteome</keyword>
<organism evidence="2 3">
    <name type="scientific">Sphingobium herbicidovorans (strain ATCC 700291 / DSM 11019 / CCUG 56400 / KCTC 2939 / LMG 18315 / NBRC 16415 / MH)</name>
    <name type="common">Sphingomonas herbicidovorans</name>
    <dbReference type="NCBI Taxonomy" id="1219045"/>
    <lineage>
        <taxon>Bacteria</taxon>
        <taxon>Pseudomonadati</taxon>
        <taxon>Pseudomonadota</taxon>
        <taxon>Alphaproteobacteria</taxon>
        <taxon>Sphingomonadales</taxon>
        <taxon>Sphingomonadaceae</taxon>
        <taxon>Sphingobium</taxon>
    </lineage>
</organism>